<feature type="transmembrane region" description="Helical" evidence="2">
    <location>
        <begin position="407"/>
        <end position="432"/>
    </location>
</feature>
<dbReference type="RefSeq" id="WP_337696308.1">
    <property type="nucleotide sequence ID" value="NZ_JBBEGN010000009.1"/>
</dbReference>
<name>A0ABU8MSS0_9PSEU</name>
<gene>
    <name evidence="3" type="ORF">WCD74_18325</name>
</gene>
<feature type="transmembrane region" description="Helical" evidence="2">
    <location>
        <begin position="438"/>
        <end position="457"/>
    </location>
</feature>
<feature type="region of interest" description="Disordered" evidence="1">
    <location>
        <begin position="511"/>
        <end position="625"/>
    </location>
</feature>
<reference evidence="3 4" key="1">
    <citation type="submission" date="2024-03" db="EMBL/GenBank/DDBJ databases">
        <title>Actinomycetospora sp. OC33-EN08, a novel actinomycete isolated from wild orchid (Aerides multiflora).</title>
        <authorList>
            <person name="Suriyachadkun C."/>
        </authorList>
    </citation>
    <scope>NUCLEOTIDE SEQUENCE [LARGE SCALE GENOMIC DNA]</scope>
    <source>
        <strain evidence="3 4">OC33-EN08</strain>
    </source>
</reference>
<evidence type="ECO:0000313" key="3">
    <source>
        <dbReference type="EMBL" id="MEJ2869730.1"/>
    </source>
</evidence>
<protein>
    <recommendedName>
        <fullName evidence="5">TrbL/VirB6 plasmid conjugal transfer protein</fullName>
    </recommendedName>
</protein>
<evidence type="ECO:0008006" key="5">
    <source>
        <dbReference type="Google" id="ProtNLM"/>
    </source>
</evidence>
<evidence type="ECO:0000256" key="1">
    <source>
        <dbReference type="SAM" id="MobiDB-lite"/>
    </source>
</evidence>
<sequence length="625" mass="65622">MILVIGIVAAALVIGWRRGRSRGDDGPFLTSGVLATPLARRPRLRALLVVGSLVAGLVAIGGTATAQAFDCKAPPDPDRPGTGLVGSLDPAPIGVGVPGSVYDEVGYAGQVWWTYDLGCGPGGARDPAAATDTWLGNQVFNVAKLVVGGVNWAHYLIARGSSLLTPLDQVIQTGTRAMYEAVFTTWVGIALAALAAILLLLAMRGELSQQARRGFVAVLALGLAAAAYAAPIQWSRALDGVLLDGVTAMQQGFLSQVGVGDQNTLPTVLSDQIVYSTWLRGEFGSADVPQARDLGRPLLDAQTFSKVEVATGQDGQAQADAKKQQFTDVANRVGDRYSYFQGRSGSRVGAGVLALVQAACIGLFQLMSKVLILVSMLMIRLLVMVAPALAVVALLRPEVLPAMLRVGGAALVNTLLVGALAGLHSLLVISLFRPGSGVDTWLALLVTGVVTVILWAVSRPFRRLTSMVSLTREQVGGMLPASGSGALGRFLGRGGSGGREDSWWGERAERVTGGARIRPEETDPVTDRATRSRTVHVDSEVVRPDPSTTAAPRREIDAPRPALPSGAPRVVEVDGAPAQRIYRPSARRGTEAARGPVVEGRVLESRTTPDPTPPLRSPDPRGDRG</sequence>
<keyword evidence="2" id="KW-0812">Transmembrane</keyword>
<feature type="transmembrane region" description="Helical" evidence="2">
    <location>
        <begin position="181"/>
        <end position="202"/>
    </location>
</feature>
<accession>A0ABU8MSS0</accession>
<dbReference type="EMBL" id="JBBEGN010000009">
    <property type="protein sequence ID" value="MEJ2869730.1"/>
    <property type="molecule type" value="Genomic_DNA"/>
</dbReference>
<keyword evidence="4" id="KW-1185">Reference proteome</keyword>
<feature type="transmembrane region" description="Helical" evidence="2">
    <location>
        <begin position="348"/>
        <end position="366"/>
    </location>
</feature>
<evidence type="ECO:0000256" key="2">
    <source>
        <dbReference type="SAM" id="Phobius"/>
    </source>
</evidence>
<feature type="compositionally biased region" description="Basic and acidic residues" evidence="1">
    <location>
        <begin position="517"/>
        <end position="543"/>
    </location>
</feature>
<evidence type="ECO:0000313" key="4">
    <source>
        <dbReference type="Proteomes" id="UP001385809"/>
    </source>
</evidence>
<proteinExistence type="predicted"/>
<feature type="transmembrane region" description="Helical" evidence="2">
    <location>
        <begin position="47"/>
        <end position="69"/>
    </location>
</feature>
<keyword evidence="2" id="KW-1133">Transmembrane helix</keyword>
<comment type="caution">
    <text evidence="3">The sequence shown here is derived from an EMBL/GenBank/DDBJ whole genome shotgun (WGS) entry which is preliminary data.</text>
</comment>
<feature type="transmembrane region" description="Helical" evidence="2">
    <location>
        <begin position="214"/>
        <end position="232"/>
    </location>
</feature>
<dbReference type="Proteomes" id="UP001385809">
    <property type="component" value="Unassembled WGS sequence"/>
</dbReference>
<keyword evidence="2" id="KW-0472">Membrane</keyword>
<feature type="transmembrane region" description="Helical" evidence="2">
    <location>
        <begin position="372"/>
        <end position="395"/>
    </location>
</feature>
<organism evidence="3 4">
    <name type="scientific">Actinomycetospora aurantiaca</name>
    <dbReference type="NCBI Taxonomy" id="3129233"/>
    <lineage>
        <taxon>Bacteria</taxon>
        <taxon>Bacillati</taxon>
        <taxon>Actinomycetota</taxon>
        <taxon>Actinomycetes</taxon>
        <taxon>Pseudonocardiales</taxon>
        <taxon>Pseudonocardiaceae</taxon>
        <taxon>Actinomycetospora</taxon>
    </lineage>
</organism>